<dbReference type="EMBL" id="CABL01000019">
    <property type="protein sequence ID" value="CBH75972.1"/>
    <property type="molecule type" value="Genomic_DNA"/>
</dbReference>
<dbReference type="AlphaFoldDB" id="E6PHN4"/>
<comment type="caution">
    <text evidence="2">The sequence shown here is derived from an EMBL/GenBank/DDBJ whole genome shotgun (WGS) entry which is preliminary data.</text>
</comment>
<accession>E6PHN4</accession>
<organism evidence="2">
    <name type="scientific">mine drainage metagenome</name>
    <dbReference type="NCBI Taxonomy" id="410659"/>
    <lineage>
        <taxon>unclassified sequences</taxon>
        <taxon>metagenomes</taxon>
        <taxon>ecological metagenomes</taxon>
    </lineage>
</organism>
<sequence length="148" mass="15557">MLNRGHLCIAPTNDNSSLDGSVDMGYYPRHDLVHVANVHLLFRQARDGEVAICDDVERSALTIDLGAPVAAATGALSFPQSLSSSHQEADPCKHQSESVFSAAASSAAASPSAYWQKSHTSTASIIPSTPSPCARSLPSVPRESPARC</sequence>
<protein>
    <submittedName>
        <fullName evidence="2">Uncharacterized protein</fullName>
    </submittedName>
</protein>
<evidence type="ECO:0000313" key="2">
    <source>
        <dbReference type="EMBL" id="CBH75972.1"/>
    </source>
</evidence>
<gene>
    <name evidence="2" type="ORF">CARN1_0452</name>
</gene>
<reference evidence="2" key="1">
    <citation type="submission" date="2009-10" db="EMBL/GenBank/DDBJ databases">
        <title>Diversity of trophic interactions inside an arsenic-rich microbial ecosystem.</title>
        <authorList>
            <person name="Bertin P.N."/>
            <person name="Heinrich-Salmeron A."/>
            <person name="Pelletier E."/>
            <person name="Goulhen-Chollet F."/>
            <person name="Arsene-Ploetze F."/>
            <person name="Gallien S."/>
            <person name="Calteau A."/>
            <person name="Vallenet D."/>
            <person name="Casiot C."/>
            <person name="Chane-Woon-Ming B."/>
            <person name="Giloteaux L."/>
            <person name="Barakat M."/>
            <person name="Bonnefoy V."/>
            <person name="Bruneel O."/>
            <person name="Chandler M."/>
            <person name="Cleiss J."/>
            <person name="Duran R."/>
            <person name="Elbaz-Poulichet F."/>
            <person name="Fonknechten N."/>
            <person name="Lauga B."/>
            <person name="Mornico D."/>
            <person name="Ortet P."/>
            <person name="Schaeffer C."/>
            <person name="Siguier P."/>
            <person name="Alexander Thil Smith A."/>
            <person name="Van Dorsselaer A."/>
            <person name="Weissenbach J."/>
            <person name="Medigue C."/>
            <person name="Le Paslier D."/>
        </authorList>
    </citation>
    <scope>NUCLEOTIDE SEQUENCE</scope>
</reference>
<evidence type="ECO:0000256" key="1">
    <source>
        <dbReference type="SAM" id="MobiDB-lite"/>
    </source>
</evidence>
<feature type="compositionally biased region" description="Low complexity" evidence="1">
    <location>
        <begin position="120"/>
        <end position="132"/>
    </location>
</feature>
<name>E6PHN4_9ZZZZ</name>
<proteinExistence type="predicted"/>
<feature type="region of interest" description="Disordered" evidence="1">
    <location>
        <begin position="120"/>
        <end position="148"/>
    </location>
</feature>